<dbReference type="InterPro" id="IPR008979">
    <property type="entry name" value="Galactose-bd-like_sf"/>
</dbReference>
<evidence type="ECO:0008006" key="4">
    <source>
        <dbReference type="Google" id="ProtNLM"/>
    </source>
</evidence>
<evidence type="ECO:0000313" key="3">
    <source>
        <dbReference type="Proteomes" id="UP000318081"/>
    </source>
</evidence>
<evidence type="ECO:0000256" key="1">
    <source>
        <dbReference type="SAM" id="SignalP"/>
    </source>
</evidence>
<name>A0ABX5Y6S5_9BACT</name>
<dbReference type="Proteomes" id="UP000318081">
    <property type="component" value="Chromosome"/>
</dbReference>
<feature type="signal peptide" evidence="1">
    <location>
        <begin position="1"/>
        <end position="22"/>
    </location>
</feature>
<dbReference type="Gene3D" id="2.60.120.260">
    <property type="entry name" value="Galactose-binding domain-like"/>
    <property type="match status" value="1"/>
</dbReference>
<evidence type="ECO:0000313" key="2">
    <source>
        <dbReference type="EMBL" id="QDV88711.1"/>
    </source>
</evidence>
<protein>
    <recommendedName>
        <fullName evidence="4">PEP-CTERM protein-sorting domain-containing protein</fullName>
    </recommendedName>
</protein>
<dbReference type="SUPFAM" id="SSF49785">
    <property type="entry name" value="Galactose-binding domain-like"/>
    <property type="match status" value="1"/>
</dbReference>
<reference evidence="2 3" key="1">
    <citation type="submission" date="2019-02" db="EMBL/GenBank/DDBJ databases">
        <title>Deep-cultivation of Planctomycetes and their phenomic and genomic characterization uncovers novel biology.</title>
        <authorList>
            <person name="Wiegand S."/>
            <person name="Jogler M."/>
            <person name="Boedeker C."/>
            <person name="Pinto D."/>
            <person name="Vollmers J."/>
            <person name="Rivas-Marin E."/>
            <person name="Kohn T."/>
            <person name="Peeters S.H."/>
            <person name="Heuer A."/>
            <person name="Rast P."/>
            <person name="Oberbeckmann S."/>
            <person name="Bunk B."/>
            <person name="Jeske O."/>
            <person name="Meyerdierks A."/>
            <person name="Storesund J.E."/>
            <person name="Kallscheuer N."/>
            <person name="Luecker S."/>
            <person name="Lage O.M."/>
            <person name="Pohl T."/>
            <person name="Merkel B.J."/>
            <person name="Hornburger P."/>
            <person name="Mueller R.-W."/>
            <person name="Bruemmer F."/>
            <person name="Labrenz M."/>
            <person name="Spormann A.M."/>
            <person name="Op den Camp H."/>
            <person name="Overmann J."/>
            <person name="Amann R."/>
            <person name="Jetten M.S.M."/>
            <person name="Mascher T."/>
            <person name="Medema M.H."/>
            <person name="Devos D.P."/>
            <person name="Kaster A.-K."/>
            <person name="Ovreas L."/>
            <person name="Rohde M."/>
            <person name="Galperin M.Y."/>
            <person name="Jogler C."/>
        </authorList>
    </citation>
    <scope>NUCLEOTIDE SEQUENCE [LARGE SCALE GENOMIC DNA]</scope>
    <source>
        <strain evidence="2 3">TBK1r</strain>
    </source>
</reference>
<proteinExistence type="predicted"/>
<dbReference type="EMBL" id="CP036432">
    <property type="protein sequence ID" value="QDV88711.1"/>
    <property type="molecule type" value="Genomic_DNA"/>
</dbReference>
<sequence length="207" mass="20754">MKPICLSGLVLAFVFAAPGDVAAELTVNGDFETGDTSGWTSFASPAQTFAVTSDSKTGGFAGELFNDVSGSALVVKQANLGVGLVTAGETILISFDAKGAGTSGGVAFAEFFSEIAGGGTSANPILGSGPLALTNDYQRFSFSPVTGSDVSGGITLQFNAATGANLGSTSRLFIDNVSVARISAVPEPASAALAGLISCGMLLRRRR</sequence>
<organism evidence="2 3">
    <name type="scientific">Stieleria magnilauensis</name>
    <dbReference type="NCBI Taxonomy" id="2527963"/>
    <lineage>
        <taxon>Bacteria</taxon>
        <taxon>Pseudomonadati</taxon>
        <taxon>Planctomycetota</taxon>
        <taxon>Planctomycetia</taxon>
        <taxon>Pirellulales</taxon>
        <taxon>Pirellulaceae</taxon>
        <taxon>Stieleria</taxon>
    </lineage>
</organism>
<keyword evidence="3" id="KW-1185">Reference proteome</keyword>
<accession>A0ABX5Y6S5</accession>
<feature type="chain" id="PRO_5047309360" description="PEP-CTERM protein-sorting domain-containing protein" evidence="1">
    <location>
        <begin position="23"/>
        <end position="207"/>
    </location>
</feature>
<keyword evidence="1" id="KW-0732">Signal</keyword>
<gene>
    <name evidence="2" type="ORF">TBK1r_77460</name>
</gene>